<dbReference type="Proteomes" id="UP000070720">
    <property type="component" value="Chromosome 3"/>
</dbReference>
<sequence>MKREPLSYKRANTSDSTDHPYLVKFMHNPSVLREPRLWNTTIAQILNASLICGALALGPVSAHISLRLTVRNRVSLGFPMGSFFPTLMTTDEDLTWLLLLWLLSSRCPSTVTTLLSTLAPVSVPRCFFMTYVTYEEILANAFLQDDTGLPAESSSST</sequence>
<accession>I1SAL4</accession>
<evidence type="ECO:0000313" key="3">
    <source>
        <dbReference type="Proteomes" id="UP000070720"/>
    </source>
</evidence>
<reference evidence="2 3" key="1">
    <citation type="journal article" date="2007" name="Science">
        <title>The Fusarium graminearum genome reveals a link between localized polymorphism and pathogen specialization.</title>
        <authorList>
            <person name="Cuomo C.A."/>
            <person name="Gueldener U."/>
            <person name="Xu J.-R."/>
            <person name="Trail F."/>
            <person name="Turgeon B.G."/>
            <person name="Di Pietro A."/>
            <person name="Walton J.D."/>
            <person name="Ma L.-J."/>
            <person name="Baker S.E."/>
            <person name="Rep M."/>
            <person name="Adam G."/>
            <person name="Antoniw J."/>
            <person name="Baldwin T."/>
            <person name="Calvo S.E."/>
            <person name="Chang Y.-L."/>
            <person name="DeCaprio D."/>
            <person name="Gale L.R."/>
            <person name="Gnerre S."/>
            <person name="Goswami R.S."/>
            <person name="Hammond-Kosack K."/>
            <person name="Harris L.J."/>
            <person name="Hilburn K."/>
            <person name="Kennell J.C."/>
            <person name="Kroken S."/>
            <person name="Magnuson J.K."/>
            <person name="Mannhaupt G."/>
            <person name="Mauceli E.W."/>
            <person name="Mewes H.-W."/>
            <person name="Mitterbauer R."/>
            <person name="Muehlbauer G."/>
            <person name="Muensterkoetter M."/>
            <person name="Nelson D."/>
            <person name="O'Donnell K."/>
            <person name="Ouellet T."/>
            <person name="Qi W."/>
            <person name="Quesneville H."/>
            <person name="Roncero M.I.G."/>
            <person name="Seong K.-Y."/>
            <person name="Tetko I.V."/>
            <person name="Urban M."/>
            <person name="Waalwijk C."/>
            <person name="Ward T.J."/>
            <person name="Yao J."/>
            <person name="Birren B.W."/>
            <person name="Kistler H.C."/>
        </authorList>
    </citation>
    <scope>NUCLEOTIDE SEQUENCE [LARGE SCALE GENOMIC DNA]</scope>
    <source>
        <strain evidence="3">ATCC MYA-4620 / CBS 123657 / FGSC 9075 / NRRL 31084 / PH-1</strain>
        <strain evidence="2">PH-1 / ATCC MYA-4620 / FGSC 9075 / NRRL 31084</strain>
    </source>
</reference>
<reference evidence="2" key="4">
    <citation type="submission" date="2017-01" db="UniProtKB">
        <authorList>
            <consortium name="EnsemblFungi"/>
        </authorList>
    </citation>
    <scope>IDENTIFICATION</scope>
    <source>
        <strain evidence="2">PH-1 / ATCC MYA-4620 / FGSC 9075 / NRRL 31084</strain>
    </source>
</reference>
<dbReference type="VEuPathDB" id="FungiDB:FGRAMPH1_01G20735"/>
<reference evidence="2 3" key="2">
    <citation type="journal article" date="2010" name="Nature">
        <title>Comparative genomics reveals mobile pathogenicity chromosomes in Fusarium.</title>
        <authorList>
            <person name="Ma L.J."/>
            <person name="van der Does H.C."/>
            <person name="Borkovich K.A."/>
            <person name="Coleman J.J."/>
            <person name="Daboussi M.J."/>
            <person name="Di Pietro A."/>
            <person name="Dufresne M."/>
            <person name="Freitag M."/>
            <person name="Grabherr M."/>
            <person name="Henrissat B."/>
            <person name="Houterman P.M."/>
            <person name="Kang S."/>
            <person name="Shim W.B."/>
            <person name="Woloshuk C."/>
            <person name="Xie X."/>
            <person name="Xu J.R."/>
            <person name="Antoniw J."/>
            <person name="Baker S.E."/>
            <person name="Bluhm B.H."/>
            <person name="Breakspear A."/>
            <person name="Brown D.W."/>
            <person name="Butchko R.A."/>
            <person name="Chapman S."/>
            <person name="Coulson R."/>
            <person name="Coutinho P.M."/>
            <person name="Danchin E.G."/>
            <person name="Diener A."/>
            <person name="Gale L.R."/>
            <person name="Gardiner D.M."/>
            <person name="Goff S."/>
            <person name="Hammond-Kosack K.E."/>
            <person name="Hilburn K."/>
            <person name="Hua-Van A."/>
            <person name="Jonkers W."/>
            <person name="Kazan K."/>
            <person name="Kodira C.D."/>
            <person name="Koehrsen M."/>
            <person name="Kumar L."/>
            <person name="Lee Y.H."/>
            <person name="Li L."/>
            <person name="Manners J.M."/>
            <person name="Miranda-Saavedra D."/>
            <person name="Mukherjee M."/>
            <person name="Park G."/>
            <person name="Park J."/>
            <person name="Park S.Y."/>
            <person name="Proctor R.H."/>
            <person name="Regev A."/>
            <person name="Ruiz-Roldan M.C."/>
            <person name="Sain D."/>
            <person name="Sakthikumar S."/>
            <person name="Sykes S."/>
            <person name="Schwartz D.C."/>
            <person name="Turgeon B.G."/>
            <person name="Wapinski I."/>
            <person name="Yoder O."/>
            <person name="Young S."/>
            <person name="Zeng Q."/>
            <person name="Zhou S."/>
            <person name="Galagan J."/>
            <person name="Cuomo C.A."/>
            <person name="Kistler H.C."/>
            <person name="Rep M."/>
        </authorList>
    </citation>
    <scope>GENOME REANNOTATION</scope>
    <source>
        <strain evidence="3">ATCC MYA-4620 / CBS 123657 / FGSC 9075 / NRRL 31084 / PH-1</strain>
        <strain evidence="2">PH-1 / ATCC MYA-4620 / FGSC 9075 / NRRL 31084</strain>
    </source>
</reference>
<protein>
    <submittedName>
        <fullName evidence="1">Chromosome 3, complete genome</fullName>
    </submittedName>
</protein>
<keyword evidence="3" id="KW-1185">Reference proteome</keyword>
<name>I1SAL4_GIBZE</name>
<dbReference type="EMBL" id="HG970334">
    <property type="protein sequence ID" value="CEF88258.1"/>
    <property type="molecule type" value="Genomic_DNA"/>
</dbReference>
<evidence type="ECO:0000313" key="2">
    <source>
        <dbReference type="EnsemblFungi" id="CEF88258"/>
    </source>
</evidence>
<dbReference type="RefSeq" id="XP_011325491.1">
    <property type="nucleotide sequence ID" value="XM_011327189.1"/>
</dbReference>
<accession>A0A098E4V8</accession>
<evidence type="ECO:0000313" key="1">
    <source>
        <dbReference type="EMBL" id="CEF88258.1"/>
    </source>
</evidence>
<dbReference type="EnsemblFungi" id="CEF88258">
    <property type="protein sequence ID" value="CEF88258"/>
    <property type="gene ID" value="FGRRES_13895"/>
</dbReference>
<dbReference type="InParanoid" id="I1SAL4"/>
<dbReference type="HOGENOM" id="CLU_1678054_0_0_1"/>
<gene>
    <name evidence="1" type="ORF">FGRAMPH1_01T20735</name>
</gene>
<proteinExistence type="predicted"/>
<organism evidence="1 3">
    <name type="scientific">Gibberella zeae (strain ATCC MYA-4620 / CBS 123657 / FGSC 9075 / NRRL 31084 / PH-1)</name>
    <name type="common">Wheat head blight fungus</name>
    <name type="synonym">Fusarium graminearum</name>
    <dbReference type="NCBI Taxonomy" id="229533"/>
    <lineage>
        <taxon>Eukaryota</taxon>
        <taxon>Fungi</taxon>
        <taxon>Dikarya</taxon>
        <taxon>Ascomycota</taxon>
        <taxon>Pezizomycotina</taxon>
        <taxon>Sordariomycetes</taxon>
        <taxon>Hypocreomycetidae</taxon>
        <taxon>Hypocreales</taxon>
        <taxon>Nectriaceae</taxon>
        <taxon>Fusarium</taxon>
    </lineage>
</organism>
<dbReference type="AlphaFoldDB" id="I1SAL4"/>
<reference evidence="1 3" key="3">
    <citation type="journal article" date="2015" name="BMC Genomics">
        <title>The completed genome sequence of the pathogenic ascomycete fungus Fusarium graminearum.</title>
        <authorList>
            <person name="King R."/>
            <person name="Urban M."/>
            <person name="Hammond-Kosack M.C."/>
            <person name="Hassani-Pak K."/>
            <person name="Hammond-Kosack K.E."/>
        </authorList>
    </citation>
    <scope>NUCLEOTIDE SEQUENCE [LARGE SCALE GENOMIC DNA]</scope>
    <source>
        <strain evidence="3">ATCC MYA-4620 / CBS 123657 / FGSC 9075 / NRRL 31084 / PH-1</strain>
        <strain evidence="1">PH-1</strain>
    </source>
</reference>
<dbReference type="KEGG" id="fgr:FGSG_13895"/>